<dbReference type="Proteomes" id="UP000181976">
    <property type="component" value="Unassembled WGS sequence"/>
</dbReference>
<organism evidence="3 4">
    <name type="scientific">Thermophagus xiamenensis</name>
    <dbReference type="NCBI Taxonomy" id="385682"/>
    <lineage>
        <taxon>Bacteria</taxon>
        <taxon>Pseudomonadati</taxon>
        <taxon>Bacteroidota</taxon>
        <taxon>Bacteroidia</taxon>
        <taxon>Marinilabiliales</taxon>
        <taxon>Marinilabiliaceae</taxon>
        <taxon>Thermophagus</taxon>
    </lineage>
</organism>
<dbReference type="PRINTS" id="PR00081">
    <property type="entry name" value="GDHRDH"/>
</dbReference>
<dbReference type="RefSeq" id="WP_010528130.1">
    <property type="nucleotide sequence ID" value="NZ_AFSL01000072.1"/>
</dbReference>
<evidence type="ECO:0000313" key="3">
    <source>
        <dbReference type="EMBL" id="SFE53322.1"/>
    </source>
</evidence>
<dbReference type="FunCoup" id="A0A1I2BAT2">
    <property type="interactions" value="17"/>
</dbReference>
<evidence type="ECO:0000313" key="4">
    <source>
        <dbReference type="Proteomes" id="UP000181976"/>
    </source>
</evidence>
<dbReference type="InterPro" id="IPR020904">
    <property type="entry name" value="Sc_DH/Rdtase_CS"/>
</dbReference>
<evidence type="ECO:0000256" key="1">
    <source>
        <dbReference type="ARBA" id="ARBA00006484"/>
    </source>
</evidence>
<name>A0A1I2BAT2_9BACT</name>
<proteinExistence type="inferred from homology"/>
<dbReference type="PANTHER" id="PTHR42760:SF105">
    <property type="entry name" value="SORBITOL-6-PHOSPHATE 2-DEHYDROGENASE"/>
    <property type="match status" value="1"/>
</dbReference>
<dbReference type="InterPro" id="IPR002347">
    <property type="entry name" value="SDR_fam"/>
</dbReference>
<gene>
    <name evidence="3" type="ORF">SAMN05444380_1134</name>
</gene>
<comment type="similarity">
    <text evidence="1 2">Belongs to the short-chain dehydrogenases/reductases (SDR) family.</text>
</comment>
<dbReference type="InParanoid" id="A0A1I2BAT2"/>
<dbReference type="PROSITE" id="PS00061">
    <property type="entry name" value="ADH_SHORT"/>
    <property type="match status" value="1"/>
</dbReference>
<dbReference type="PANTHER" id="PTHR42760">
    <property type="entry name" value="SHORT-CHAIN DEHYDROGENASES/REDUCTASES FAMILY MEMBER"/>
    <property type="match status" value="1"/>
</dbReference>
<dbReference type="OrthoDB" id="9774430at2"/>
<accession>A0A1I2BAT2</accession>
<sequence length="379" mass="40860">MNQLYKIIAAIRMKASSDILATAQFFPDKNISTKSQAIAAGWPAQIITEISPNITLDELKTLTIASSPNMVVIPNEGYILAAPSARDIEKIITSKSTNDDYSLPEGRMAGKTVIVTGAAQGFGQGIAESFFQEGANVVIADLNDVKGTQLVNQLNKENRANKAFFVKCDVSNAASVEEMVNLSIIRFGGIDTLISNAGILRAGGLDEMEPSVFELMTKVNYNGFFHCAKAGAAIMKVQTKMKSNYFADIIQINSKSGLKGSNKNFAYAGAKFGGIGLTQSFALELMPNRIKVNAICPGNFFEGPLWSDPEKGLFIQYLNAGKVPGAKSIEDVKKHYESQVPAGRGCRVIDVVRAIFYAIEQEYETGQAIPVTGGQNMLS</sequence>
<dbReference type="GO" id="GO:0016616">
    <property type="term" value="F:oxidoreductase activity, acting on the CH-OH group of donors, NAD or NADP as acceptor"/>
    <property type="evidence" value="ECO:0007669"/>
    <property type="project" value="TreeGrafter"/>
</dbReference>
<keyword evidence="4" id="KW-1185">Reference proteome</keyword>
<dbReference type="AlphaFoldDB" id="A0A1I2BAT2"/>
<dbReference type="SUPFAM" id="SSF51735">
    <property type="entry name" value="NAD(P)-binding Rossmann-fold domains"/>
    <property type="match status" value="1"/>
</dbReference>
<evidence type="ECO:0000256" key="2">
    <source>
        <dbReference type="RuleBase" id="RU000363"/>
    </source>
</evidence>
<dbReference type="Gene3D" id="3.40.50.720">
    <property type="entry name" value="NAD(P)-binding Rossmann-like Domain"/>
    <property type="match status" value="1"/>
</dbReference>
<dbReference type="EMBL" id="FONA01000013">
    <property type="protein sequence ID" value="SFE53322.1"/>
    <property type="molecule type" value="Genomic_DNA"/>
</dbReference>
<dbReference type="eggNOG" id="COG1028">
    <property type="taxonomic scope" value="Bacteria"/>
</dbReference>
<dbReference type="Pfam" id="PF00106">
    <property type="entry name" value="adh_short"/>
    <property type="match status" value="1"/>
</dbReference>
<protein>
    <submittedName>
        <fullName evidence="3">Sorbitol-6-phosphate 2-dehydrogenase</fullName>
    </submittedName>
</protein>
<dbReference type="InterPro" id="IPR036291">
    <property type="entry name" value="NAD(P)-bd_dom_sf"/>
</dbReference>
<reference evidence="3 4" key="1">
    <citation type="submission" date="2016-10" db="EMBL/GenBank/DDBJ databases">
        <authorList>
            <person name="de Groot N.N."/>
        </authorList>
    </citation>
    <scope>NUCLEOTIDE SEQUENCE [LARGE SCALE GENOMIC DNA]</scope>
    <source>
        <strain evidence="3 4">DSM 19012</strain>
    </source>
</reference>
<dbReference type="PRINTS" id="PR00080">
    <property type="entry name" value="SDRFAMILY"/>
</dbReference>
<dbReference type="STRING" id="385682.SAMN05444380_1134"/>